<keyword evidence="6" id="KW-1185">Reference proteome</keyword>
<proteinExistence type="predicted"/>
<name>A0A1T4PY04_9HYPH</name>
<accession>A0A1T4PY04</accession>
<gene>
    <name evidence="5" type="ORF">SAMN02745126_03053</name>
</gene>
<dbReference type="PANTHER" id="PTHR10272:SF14">
    <property type="entry name" value="PAF ACETYLHYDROLASE FAMILY PROTEIN"/>
    <property type="match status" value="1"/>
</dbReference>
<dbReference type="RefSeq" id="WP_085934682.1">
    <property type="nucleotide sequence ID" value="NZ_FUWJ01000002.1"/>
</dbReference>
<dbReference type="SUPFAM" id="SSF53474">
    <property type="entry name" value="alpha/beta-Hydrolases"/>
    <property type="match status" value="1"/>
</dbReference>
<evidence type="ECO:0000256" key="4">
    <source>
        <dbReference type="SAM" id="SignalP"/>
    </source>
</evidence>
<keyword evidence="2" id="KW-0442">Lipid degradation</keyword>
<dbReference type="Gene3D" id="3.40.50.1820">
    <property type="entry name" value="alpha/beta hydrolase"/>
    <property type="match status" value="1"/>
</dbReference>
<dbReference type="InterPro" id="IPR016986">
    <property type="entry name" value="UCP031982_abhydr"/>
</dbReference>
<evidence type="ECO:0000256" key="1">
    <source>
        <dbReference type="ARBA" id="ARBA00022801"/>
    </source>
</evidence>
<evidence type="ECO:0000256" key="3">
    <source>
        <dbReference type="ARBA" id="ARBA00023098"/>
    </source>
</evidence>
<feature type="chain" id="PRO_5012888289" evidence="4">
    <location>
        <begin position="26"/>
        <end position="328"/>
    </location>
</feature>
<dbReference type="OrthoDB" id="9814760at2"/>
<keyword evidence="3" id="KW-0443">Lipid metabolism</keyword>
<organism evidence="5 6">
    <name type="scientific">Enhydrobacter aerosaccus</name>
    <dbReference type="NCBI Taxonomy" id="225324"/>
    <lineage>
        <taxon>Bacteria</taxon>
        <taxon>Pseudomonadati</taxon>
        <taxon>Pseudomonadota</taxon>
        <taxon>Alphaproteobacteria</taxon>
        <taxon>Hyphomicrobiales</taxon>
        <taxon>Enhydrobacter</taxon>
    </lineage>
</organism>
<evidence type="ECO:0000313" key="5">
    <source>
        <dbReference type="EMBL" id="SJZ95848.1"/>
    </source>
</evidence>
<dbReference type="PIRSF" id="PIRSF031982">
    <property type="entry name" value="UCP031982_abhydr"/>
    <property type="match status" value="1"/>
</dbReference>
<dbReference type="STRING" id="225324.SAMN02745126_03053"/>
<dbReference type="EMBL" id="FUWJ01000002">
    <property type="protein sequence ID" value="SJZ95848.1"/>
    <property type="molecule type" value="Genomic_DNA"/>
</dbReference>
<protein>
    <submittedName>
        <fullName evidence="5">Predicted dienelactone hydrolase</fullName>
    </submittedName>
</protein>
<reference evidence="6" key="1">
    <citation type="submission" date="2017-02" db="EMBL/GenBank/DDBJ databases">
        <authorList>
            <person name="Varghese N."/>
            <person name="Submissions S."/>
        </authorList>
    </citation>
    <scope>NUCLEOTIDE SEQUENCE [LARGE SCALE GENOMIC DNA]</scope>
    <source>
        <strain evidence="6">ATCC 27094</strain>
    </source>
</reference>
<evidence type="ECO:0000256" key="2">
    <source>
        <dbReference type="ARBA" id="ARBA00022963"/>
    </source>
</evidence>
<dbReference type="AlphaFoldDB" id="A0A1T4PY04"/>
<dbReference type="Pfam" id="PF03403">
    <property type="entry name" value="PAF-AH_p_II"/>
    <property type="match status" value="1"/>
</dbReference>
<keyword evidence="4" id="KW-0732">Signal</keyword>
<feature type="signal peptide" evidence="4">
    <location>
        <begin position="1"/>
        <end position="25"/>
    </location>
</feature>
<dbReference type="GO" id="GO:0003847">
    <property type="term" value="F:1-alkyl-2-acetylglycerophosphocholine esterase activity"/>
    <property type="evidence" value="ECO:0007669"/>
    <property type="project" value="TreeGrafter"/>
</dbReference>
<evidence type="ECO:0000313" key="6">
    <source>
        <dbReference type="Proteomes" id="UP000190092"/>
    </source>
</evidence>
<dbReference type="GO" id="GO:0016042">
    <property type="term" value="P:lipid catabolic process"/>
    <property type="evidence" value="ECO:0007669"/>
    <property type="project" value="UniProtKB-KW"/>
</dbReference>
<dbReference type="Proteomes" id="UP000190092">
    <property type="component" value="Unassembled WGS sequence"/>
</dbReference>
<dbReference type="PANTHER" id="PTHR10272">
    <property type="entry name" value="PLATELET-ACTIVATING FACTOR ACETYLHYDROLASE"/>
    <property type="match status" value="1"/>
</dbReference>
<keyword evidence="1 5" id="KW-0378">Hydrolase</keyword>
<sequence length="328" mass="35724">MHASKHVYSFFAGIGLCLTATLAQAAGLRSIDIPADAESPAIHGMVWYPCATTPEEIRVDIFTLPGVKDCPLAGDHLPLIVFSHGQGSMFLVNHDTAETLADNGFMVAAINHPGDTAQDRSRSDDLSVLVERPTDIKRLIDFMIGASPFAATIDQDRIGFFGYSRGGYTGLVLLGADPDWAGEASNYCQHSQLRLCQQILGNKYPSRPLTHDPRIKVAVLIDPLASVFSAKSVAPLKVPIQLWASERGGYGVRLRDVAALDVNLTAQHEYRVVPNAGHLAFFLCPPALIKERSELCEDAPGFDRATFHAGFNAEVLAFFRKWLIQPAK</sequence>
<dbReference type="InterPro" id="IPR029058">
    <property type="entry name" value="AB_hydrolase_fold"/>
</dbReference>